<dbReference type="AlphaFoldDB" id="A0AAW9DLC1"/>
<gene>
    <name evidence="1" type="ORF">SIL87_03455</name>
</gene>
<proteinExistence type="predicted"/>
<dbReference type="Pfam" id="PF13432">
    <property type="entry name" value="TPR_16"/>
    <property type="match status" value="2"/>
</dbReference>
<organism evidence="1 2">
    <name type="scientific">Acidiphilium acidophilum</name>
    <name type="common">Thiobacillus acidophilus</name>
    <dbReference type="NCBI Taxonomy" id="76588"/>
    <lineage>
        <taxon>Bacteria</taxon>
        <taxon>Pseudomonadati</taxon>
        <taxon>Pseudomonadota</taxon>
        <taxon>Alphaproteobacteria</taxon>
        <taxon>Acetobacterales</taxon>
        <taxon>Acidocellaceae</taxon>
        <taxon>Acidiphilium</taxon>
    </lineage>
</organism>
<evidence type="ECO:0000313" key="2">
    <source>
        <dbReference type="Proteomes" id="UP001279553"/>
    </source>
</evidence>
<dbReference type="SUPFAM" id="SSF56059">
    <property type="entry name" value="Glutathione synthetase ATP-binding domain-like"/>
    <property type="match status" value="1"/>
</dbReference>
<name>A0AAW9DLC1_ACIAO</name>
<dbReference type="SMART" id="SM00028">
    <property type="entry name" value="TPR"/>
    <property type="match status" value="3"/>
</dbReference>
<dbReference type="Gene3D" id="1.25.40.10">
    <property type="entry name" value="Tetratricopeptide repeat domain"/>
    <property type="match status" value="1"/>
</dbReference>
<dbReference type="SUPFAM" id="SSF48452">
    <property type="entry name" value="TPR-like"/>
    <property type="match status" value="1"/>
</dbReference>
<dbReference type="InterPro" id="IPR019734">
    <property type="entry name" value="TPR_rpt"/>
</dbReference>
<dbReference type="Proteomes" id="UP001279553">
    <property type="component" value="Unassembled WGS sequence"/>
</dbReference>
<keyword evidence="2" id="KW-1185">Reference proteome</keyword>
<dbReference type="InterPro" id="IPR011990">
    <property type="entry name" value="TPR-like_helical_dom_sf"/>
</dbReference>
<sequence length="494" mass="52702">MSQLLAAPLRPDPTMDALRAQSLFEAGDHRGAIRAADAVLRADPDDLVARMTRAAALNALCRFSEAASDLAVVVAARPGRAGLLIGLGTAQAEAGNARDAIATLTAAIAADPASADAAAALGAVCARTGNTAAAITACRYALSLDPGQIAAHQNLAALLPPDDPATLRHRDAAYRLRPIITIPGPPAAPTILVMTCAAAANIPLDHLLPRRHATQIRWFIDYAAPNQIPPPHDFILNAIGDPDLMPPLAPSVRHLLDTTDRPVLNHPDRIGLTGRANLPALLAGIPDIVVPPVSRVARKAEGEDGHREGGWRRGHRLPVIVRPAGSHGGTDLVLAETEPAADRAIGRAPYSYVTDFIDYRSPADWFYRKYRAIFVDRIAYPYHLAIAPHWLVHYWTAGMEHDAARRAEEAAFLSDPAGALGSRAMACLGEIAARLDLDYGGIDFSILPDGRLLVFEVNATMLVHPETDPLFAYKNPAVAAIQSAVARMLDRFRA</sequence>
<reference evidence="1 2" key="1">
    <citation type="submission" date="2023-11" db="EMBL/GenBank/DDBJ databases">
        <title>MicrobeMod: A computational toolkit for identifying prokaryotic methylation and restriction-modification with nanopore sequencing.</title>
        <authorList>
            <person name="Crits-Christoph A."/>
            <person name="Kang S.C."/>
            <person name="Lee H."/>
            <person name="Ostrov N."/>
        </authorList>
    </citation>
    <scope>NUCLEOTIDE SEQUENCE [LARGE SCALE GENOMIC DNA]</scope>
    <source>
        <strain evidence="1 2">DSMZ 700</strain>
    </source>
</reference>
<evidence type="ECO:0000313" key="1">
    <source>
        <dbReference type="EMBL" id="MDX5929816.1"/>
    </source>
</evidence>
<accession>A0AAW9DLC1</accession>
<protein>
    <submittedName>
        <fullName evidence="1">Tetratricopeptide repeat protein</fullName>
    </submittedName>
</protein>
<dbReference type="EMBL" id="JAWXYB010000018">
    <property type="protein sequence ID" value="MDX5929816.1"/>
    <property type="molecule type" value="Genomic_DNA"/>
</dbReference>
<comment type="caution">
    <text evidence="1">The sequence shown here is derived from an EMBL/GenBank/DDBJ whole genome shotgun (WGS) entry which is preliminary data.</text>
</comment>